<protein>
    <submittedName>
        <fullName evidence="2">Cysteine-rich small domain protein</fullName>
    </submittedName>
</protein>
<evidence type="ECO:0000313" key="3">
    <source>
        <dbReference type="Proteomes" id="UP000006443"/>
    </source>
</evidence>
<comment type="caution">
    <text evidence="2">The sequence shown here is derived from an EMBL/GenBank/DDBJ whole genome shotgun (WGS) entry which is preliminary data.</text>
</comment>
<name>C0GFG1_DETAL</name>
<dbReference type="InterPro" id="IPR007212">
    <property type="entry name" value="Zf-like"/>
</dbReference>
<evidence type="ECO:0000313" key="2">
    <source>
        <dbReference type="EMBL" id="EEG77921.1"/>
    </source>
</evidence>
<sequence>MMIKKKQQASQGNEYWRGTEYAFINHKKCESFPCHATDDPDNFNCLFCYCPLYALGDACGGCFQYTEGGIKDCSGCTIPHDKDNYGYITERFNEIVELTKWVKANKPSK</sequence>
<accession>C0GFG1</accession>
<feature type="domain" description="Cysteine-rich small" evidence="1">
    <location>
        <begin position="21"/>
        <end position="100"/>
    </location>
</feature>
<dbReference type="eggNOG" id="COG2158">
    <property type="taxonomic scope" value="Bacteria"/>
</dbReference>
<dbReference type="EMBL" id="ACJM01000005">
    <property type="protein sequence ID" value="EEG77921.1"/>
    <property type="molecule type" value="Genomic_DNA"/>
</dbReference>
<reference evidence="2 3" key="1">
    <citation type="submission" date="2009-02" db="EMBL/GenBank/DDBJ databases">
        <title>Sequencing of the draft genome and assembly of Dethiobacter alkaliphilus AHT 1.</title>
        <authorList>
            <consortium name="US DOE Joint Genome Institute (JGI-PGF)"/>
            <person name="Lucas S."/>
            <person name="Copeland A."/>
            <person name="Lapidus A."/>
            <person name="Glavina del Rio T."/>
            <person name="Dalin E."/>
            <person name="Tice H."/>
            <person name="Bruce D."/>
            <person name="Goodwin L."/>
            <person name="Pitluck S."/>
            <person name="Larimer F."/>
            <person name="Land M.L."/>
            <person name="Hauser L."/>
            <person name="Muyzer G."/>
        </authorList>
    </citation>
    <scope>NUCLEOTIDE SEQUENCE [LARGE SCALE GENOMIC DNA]</scope>
    <source>
        <strain evidence="2 3">AHT 1</strain>
    </source>
</reference>
<evidence type="ECO:0000259" key="1">
    <source>
        <dbReference type="Pfam" id="PF04071"/>
    </source>
</evidence>
<dbReference type="STRING" id="555088.DealDRAFT_1220"/>
<gene>
    <name evidence="2" type="ORF">DealDRAFT_1220</name>
</gene>
<keyword evidence="3" id="KW-1185">Reference proteome</keyword>
<dbReference type="Pfam" id="PF04071">
    <property type="entry name" value="zf-like"/>
    <property type="match status" value="1"/>
</dbReference>
<dbReference type="Proteomes" id="UP000006443">
    <property type="component" value="Unassembled WGS sequence"/>
</dbReference>
<organism evidence="2 3">
    <name type="scientific">Dethiobacter alkaliphilus AHT 1</name>
    <dbReference type="NCBI Taxonomy" id="555088"/>
    <lineage>
        <taxon>Bacteria</taxon>
        <taxon>Bacillati</taxon>
        <taxon>Bacillota</taxon>
        <taxon>Dethiobacteria</taxon>
        <taxon>Dethiobacterales</taxon>
        <taxon>Dethiobacteraceae</taxon>
        <taxon>Dethiobacter</taxon>
    </lineage>
</organism>
<dbReference type="RefSeq" id="WP_008515827.1">
    <property type="nucleotide sequence ID" value="NZ_ACJM01000005.1"/>
</dbReference>
<proteinExistence type="predicted"/>
<dbReference type="AlphaFoldDB" id="C0GFG1"/>